<sequence length="335" mass="36246">MRANYQSLYEAAEMWRQRYLEAVEGDSMRDAAATVLKFEALIEQQRLRIEALQQALAAAEAAATAAGARERSALEKANGARQMLEKLEEELAKEKALRLAQGQAAHEAAQQAAAELAQAVAAHEAASKIARTKISALEEEAAEERSKHDAALAEEAARASRAEAALRDLREELRLSTEKLEALQKDYLRIQAQAQALPPPAPAAAPPPPAMTASEMELRSLRSERDSWRLVAEQAELMKDRSDRELKQTKLVLAQLKKDAERERLDKENGAAAVASVPSPRVLPTAPEQSRPASGSRLAGSQAGREARARTIVDAARSAVKGVSSRVASPRDVSG</sequence>
<evidence type="ECO:0000313" key="4">
    <source>
        <dbReference type="Proteomes" id="UP000037460"/>
    </source>
</evidence>
<feature type="region of interest" description="Disordered" evidence="2">
    <location>
        <begin position="257"/>
        <end position="310"/>
    </location>
</feature>
<organism evidence="3 4">
    <name type="scientific">Chrysochromulina tobinii</name>
    <dbReference type="NCBI Taxonomy" id="1460289"/>
    <lineage>
        <taxon>Eukaryota</taxon>
        <taxon>Haptista</taxon>
        <taxon>Haptophyta</taxon>
        <taxon>Prymnesiophyceae</taxon>
        <taxon>Prymnesiales</taxon>
        <taxon>Chrysochromulinaceae</taxon>
        <taxon>Chrysochromulina</taxon>
    </lineage>
</organism>
<dbReference type="AlphaFoldDB" id="A0A0M0JL42"/>
<reference evidence="4" key="1">
    <citation type="journal article" date="2015" name="PLoS Genet.">
        <title>Genome Sequence and Transcriptome Analyses of Chrysochromulina tobin: Metabolic Tools for Enhanced Algal Fitness in the Prominent Order Prymnesiales (Haptophyceae).</title>
        <authorList>
            <person name="Hovde B.T."/>
            <person name="Deodato C.R."/>
            <person name="Hunsperger H.M."/>
            <person name="Ryken S.A."/>
            <person name="Yost W."/>
            <person name="Jha R.K."/>
            <person name="Patterson J."/>
            <person name="Monnat R.J. Jr."/>
            <person name="Barlow S.B."/>
            <person name="Starkenburg S.R."/>
            <person name="Cattolico R.A."/>
        </authorList>
    </citation>
    <scope>NUCLEOTIDE SEQUENCE</scope>
    <source>
        <strain evidence="4">CCMP291</strain>
    </source>
</reference>
<dbReference type="EMBL" id="JWZX01002733">
    <property type="protein sequence ID" value="KOO27304.1"/>
    <property type="molecule type" value="Genomic_DNA"/>
</dbReference>
<accession>A0A0M0JL42</accession>
<keyword evidence="4" id="KW-1185">Reference proteome</keyword>
<comment type="caution">
    <text evidence="3">The sequence shown here is derived from an EMBL/GenBank/DDBJ whole genome shotgun (WGS) entry which is preliminary data.</text>
</comment>
<feature type="compositionally biased region" description="Low complexity" evidence="2">
    <location>
        <begin position="271"/>
        <end position="280"/>
    </location>
</feature>
<evidence type="ECO:0000313" key="3">
    <source>
        <dbReference type="EMBL" id="KOO27304.1"/>
    </source>
</evidence>
<feature type="coiled-coil region" evidence="1">
    <location>
        <begin position="35"/>
        <end position="193"/>
    </location>
</feature>
<name>A0A0M0JL42_9EUKA</name>
<dbReference type="Proteomes" id="UP000037460">
    <property type="component" value="Unassembled WGS sequence"/>
</dbReference>
<protein>
    <submittedName>
        <fullName evidence="3">Uncharacterized protein</fullName>
    </submittedName>
</protein>
<keyword evidence="1" id="KW-0175">Coiled coil</keyword>
<evidence type="ECO:0000256" key="1">
    <source>
        <dbReference type="SAM" id="Coils"/>
    </source>
</evidence>
<evidence type="ECO:0000256" key="2">
    <source>
        <dbReference type="SAM" id="MobiDB-lite"/>
    </source>
</evidence>
<gene>
    <name evidence="3" type="ORF">Ctob_007099</name>
</gene>
<feature type="compositionally biased region" description="Basic and acidic residues" evidence="2">
    <location>
        <begin position="257"/>
        <end position="269"/>
    </location>
</feature>
<proteinExistence type="predicted"/>